<dbReference type="EMBL" id="QXDL01000297">
    <property type="protein sequence ID" value="RIH77085.1"/>
    <property type="molecule type" value="Genomic_DNA"/>
</dbReference>
<proteinExistence type="predicted"/>
<gene>
    <name evidence="2" type="ORF">Mterra_03803</name>
</gene>
<dbReference type="AlphaFoldDB" id="A0A399DXZ6"/>
<accession>A0A399DXZ6</accession>
<evidence type="ECO:0000313" key="2">
    <source>
        <dbReference type="EMBL" id="RIH77085.1"/>
    </source>
</evidence>
<evidence type="ECO:0000313" key="3">
    <source>
        <dbReference type="Proteomes" id="UP000265715"/>
    </source>
</evidence>
<reference evidence="2 3" key="1">
    <citation type="submission" date="2018-08" db="EMBL/GenBank/DDBJ databases">
        <title>Meiothermus terrae DSM 26712 genome sequencing project.</title>
        <authorList>
            <person name="Da Costa M.S."/>
            <person name="Albuquerque L."/>
            <person name="Raposo P."/>
            <person name="Froufe H.J.C."/>
            <person name="Barroso C.S."/>
            <person name="Egas C."/>
        </authorList>
    </citation>
    <scope>NUCLEOTIDE SEQUENCE [LARGE SCALE GENOMIC DNA]</scope>
    <source>
        <strain evidence="2 3">DSM 26712</strain>
    </source>
</reference>
<keyword evidence="3" id="KW-1185">Reference proteome</keyword>
<sequence>MNTSIRAIPAPGPVPTRPPKVPASAPPGIMAGVMSLSATGPASSMARGLATQAIMRRAAKTLPCTSGGTLACQMAWLEPLRMGMVTRAMKPASAHTATPCPRPISRLPERLETTIPASTPCTLRRGPPQVESKSPPSTPPTPAAVRTMPMAVSSLPVRLRIMAGWTACPKVAKRLSSKKVVCRPSRLGRAKM</sequence>
<dbReference type="Proteomes" id="UP000265715">
    <property type="component" value="Unassembled WGS sequence"/>
</dbReference>
<comment type="caution">
    <text evidence="2">The sequence shown here is derived from an EMBL/GenBank/DDBJ whole genome shotgun (WGS) entry which is preliminary data.</text>
</comment>
<feature type="region of interest" description="Disordered" evidence="1">
    <location>
        <begin position="1"/>
        <end position="23"/>
    </location>
</feature>
<organism evidence="2 3">
    <name type="scientific">Calidithermus terrae</name>
    <dbReference type="NCBI Taxonomy" id="1408545"/>
    <lineage>
        <taxon>Bacteria</taxon>
        <taxon>Thermotogati</taxon>
        <taxon>Deinococcota</taxon>
        <taxon>Deinococci</taxon>
        <taxon>Thermales</taxon>
        <taxon>Thermaceae</taxon>
        <taxon>Calidithermus</taxon>
    </lineage>
</organism>
<feature type="compositionally biased region" description="Pro residues" evidence="1">
    <location>
        <begin position="10"/>
        <end position="23"/>
    </location>
</feature>
<feature type="region of interest" description="Disordered" evidence="1">
    <location>
        <begin position="118"/>
        <end position="147"/>
    </location>
</feature>
<protein>
    <submittedName>
        <fullName evidence="2">Uncharacterized protein</fullName>
    </submittedName>
</protein>
<name>A0A399DXZ6_9DEIN</name>
<evidence type="ECO:0000256" key="1">
    <source>
        <dbReference type="SAM" id="MobiDB-lite"/>
    </source>
</evidence>